<evidence type="ECO:0000313" key="5">
    <source>
        <dbReference type="Proteomes" id="UP000013827"/>
    </source>
</evidence>
<dbReference type="GO" id="GO:0004656">
    <property type="term" value="F:procollagen-proline 4-dioxygenase activity"/>
    <property type="evidence" value="ECO:0007669"/>
    <property type="project" value="TreeGrafter"/>
</dbReference>
<dbReference type="GeneID" id="17263523"/>
<protein>
    <recommendedName>
        <fullName evidence="3">Fe2OG dioxygenase domain-containing protein</fullName>
    </recommendedName>
</protein>
<dbReference type="EnsemblProtists" id="EOD17373">
    <property type="protein sequence ID" value="EOD17373"/>
    <property type="gene ID" value="EMIHUDRAFT_65934"/>
</dbReference>
<dbReference type="HOGENOM" id="CLU_1598866_0_0_1"/>
<reference evidence="5" key="1">
    <citation type="journal article" date="2013" name="Nature">
        <title>Pan genome of the phytoplankton Emiliania underpins its global distribution.</title>
        <authorList>
            <person name="Read B.A."/>
            <person name="Kegel J."/>
            <person name="Klute M.J."/>
            <person name="Kuo A."/>
            <person name="Lefebvre S.C."/>
            <person name="Maumus F."/>
            <person name="Mayer C."/>
            <person name="Miller J."/>
            <person name="Monier A."/>
            <person name="Salamov A."/>
            <person name="Young J."/>
            <person name="Aguilar M."/>
            <person name="Claverie J.M."/>
            <person name="Frickenhaus S."/>
            <person name="Gonzalez K."/>
            <person name="Herman E.K."/>
            <person name="Lin Y.C."/>
            <person name="Napier J."/>
            <person name="Ogata H."/>
            <person name="Sarno A.F."/>
            <person name="Shmutz J."/>
            <person name="Schroeder D."/>
            <person name="de Vargas C."/>
            <person name="Verret F."/>
            <person name="von Dassow P."/>
            <person name="Valentin K."/>
            <person name="Van de Peer Y."/>
            <person name="Wheeler G."/>
            <person name="Dacks J.B."/>
            <person name="Delwiche C.F."/>
            <person name="Dyhrman S.T."/>
            <person name="Glockner G."/>
            <person name="John U."/>
            <person name="Richards T."/>
            <person name="Worden A.Z."/>
            <person name="Zhang X."/>
            <person name="Grigoriev I.V."/>
            <person name="Allen A.E."/>
            <person name="Bidle K."/>
            <person name="Borodovsky M."/>
            <person name="Bowler C."/>
            <person name="Brownlee C."/>
            <person name="Cock J.M."/>
            <person name="Elias M."/>
            <person name="Gladyshev V.N."/>
            <person name="Groth M."/>
            <person name="Guda C."/>
            <person name="Hadaegh A."/>
            <person name="Iglesias-Rodriguez M.D."/>
            <person name="Jenkins J."/>
            <person name="Jones B.M."/>
            <person name="Lawson T."/>
            <person name="Leese F."/>
            <person name="Lindquist E."/>
            <person name="Lobanov A."/>
            <person name="Lomsadze A."/>
            <person name="Malik S.B."/>
            <person name="Marsh M.E."/>
            <person name="Mackinder L."/>
            <person name="Mock T."/>
            <person name="Mueller-Roeber B."/>
            <person name="Pagarete A."/>
            <person name="Parker M."/>
            <person name="Probert I."/>
            <person name="Quesneville H."/>
            <person name="Raines C."/>
            <person name="Rensing S.A."/>
            <person name="Riano-Pachon D.M."/>
            <person name="Richier S."/>
            <person name="Rokitta S."/>
            <person name="Shiraiwa Y."/>
            <person name="Soanes D.M."/>
            <person name="van der Giezen M."/>
            <person name="Wahlund T.M."/>
            <person name="Williams B."/>
            <person name="Wilson W."/>
            <person name="Wolfe G."/>
            <person name="Wurch L.L."/>
        </authorList>
    </citation>
    <scope>NUCLEOTIDE SEQUENCE</scope>
</reference>
<dbReference type="PaxDb" id="2903-EOD17373"/>
<dbReference type="KEGG" id="ehx:EMIHUDRAFT_78042"/>
<dbReference type="Gene3D" id="2.60.120.620">
    <property type="entry name" value="q2cbj1_9rhob like domain"/>
    <property type="match status" value="1"/>
</dbReference>
<dbReference type="RefSeq" id="XP_005787121.1">
    <property type="nucleotide sequence ID" value="XM_005787064.1"/>
</dbReference>
<dbReference type="PANTHER" id="PTHR10869:SF229">
    <property type="entry name" value="PROLYL 4-HYDROXYLASE ALPHA SUBUNIT DOMAIN-CONTAINING PROTEIN"/>
    <property type="match status" value="1"/>
</dbReference>
<dbReference type="InterPro" id="IPR005123">
    <property type="entry name" value="Oxoglu/Fe-dep_dioxygenase_dom"/>
</dbReference>
<proteinExistence type="predicted"/>
<keyword evidence="2" id="KW-0408">Iron</keyword>
<feature type="domain" description="Fe2OG dioxygenase" evidence="3">
    <location>
        <begin position="1"/>
        <end position="104"/>
    </location>
</feature>
<reference evidence="4" key="2">
    <citation type="submission" date="2024-10" db="UniProtKB">
        <authorList>
            <consortium name="EnsemblProtists"/>
        </authorList>
    </citation>
    <scope>IDENTIFICATION</scope>
</reference>
<dbReference type="Proteomes" id="UP000013827">
    <property type="component" value="Unassembled WGS sequence"/>
</dbReference>
<organism evidence="4 5">
    <name type="scientific">Emiliania huxleyi (strain CCMP1516)</name>
    <dbReference type="NCBI Taxonomy" id="280463"/>
    <lineage>
        <taxon>Eukaryota</taxon>
        <taxon>Haptista</taxon>
        <taxon>Haptophyta</taxon>
        <taxon>Prymnesiophyceae</taxon>
        <taxon>Isochrysidales</taxon>
        <taxon>Noelaerhabdaceae</taxon>
        <taxon>Emiliania</taxon>
    </lineage>
</organism>
<dbReference type="eggNOG" id="KOG1591">
    <property type="taxonomic scope" value="Eukaryota"/>
</dbReference>
<dbReference type="GeneID" id="17279962"/>
<evidence type="ECO:0000256" key="2">
    <source>
        <dbReference type="ARBA" id="ARBA00023004"/>
    </source>
</evidence>
<dbReference type="Pfam" id="PF13640">
    <property type="entry name" value="2OG-FeII_Oxy_3"/>
    <property type="match status" value="1"/>
</dbReference>
<dbReference type="AlphaFoldDB" id="A0A0D3J1I8"/>
<accession>A0A0D3J1I8</accession>
<keyword evidence="5" id="KW-1185">Reference proteome</keyword>
<sequence length="167" mass="18034">QVACYTDGQRYVEHYDGVDPHSDAGRAFCASGGQRIVTVLMYLNQPEAGGGTLFRKLGLEIKPSKGMAAIFFPGFLNGELDHDALHAGLPPLGTKWVAQVWIRQWLREDGQPSAPAAAEEQILTGPLHEGIYRGHCLAGDDVFAASMTFEEAKAWAACHAGVEGRIL</sequence>
<dbReference type="GO" id="GO:0005783">
    <property type="term" value="C:endoplasmic reticulum"/>
    <property type="evidence" value="ECO:0007669"/>
    <property type="project" value="TreeGrafter"/>
</dbReference>
<dbReference type="InterPro" id="IPR044862">
    <property type="entry name" value="Pro_4_hyd_alph_FE2OG_OXY"/>
</dbReference>
<dbReference type="InterPro" id="IPR045054">
    <property type="entry name" value="P4HA-like"/>
</dbReference>
<dbReference type="GO" id="GO:0046872">
    <property type="term" value="F:metal ion binding"/>
    <property type="evidence" value="ECO:0007669"/>
    <property type="project" value="UniProtKB-KW"/>
</dbReference>
<dbReference type="PROSITE" id="PS51471">
    <property type="entry name" value="FE2OG_OXY"/>
    <property type="match status" value="1"/>
</dbReference>
<dbReference type="PANTHER" id="PTHR10869">
    <property type="entry name" value="PROLYL 4-HYDROXYLASE ALPHA SUBUNIT"/>
    <property type="match status" value="1"/>
</dbReference>
<dbReference type="RefSeq" id="XP_005769802.1">
    <property type="nucleotide sequence ID" value="XM_005769745.1"/>
</dbReference>
<evidence type="ECO:0000256" key="1">
    <source>
        <dbReference type="ARBA" id="ARBA00022723"/>
    </source>
</evidence>
<name>A0A0D3J1I8_EMIH1</name>
<keyword evidence="1" id="KW-0479">Metal-binding</keyword>
<evidence type="ECO:0000259" key="3">
    <source>
        <dbReference type="PROSITE" id="PS51471"/>
    </source>
</evidence>
<dbReference type="KEGG" id="ehx:EMIHUDRAFT_65934"/>
<evidence type="ECO:0000313" key="4">
    <source>
        <dbReference type="EnsemblProtists" id="EOD17373"/>
    </source>
</evidence>